<accession>A0A8S1R6X6</accession>
<dbReference type="EMBL" id="CAJJDN010000148">
    <property type="protein sequence ID" value="CAD8123916.1"/>
    <property type="molecule type" value="Genomic_DNA"/>
</dbReference>
<reference evidence="1" key="1">
    <citation type="submission" date="2021-01" db="EMBL/GenBank/DDBJ databases">
        <authorList>
            <consortium name="Genoscope - CEA"/>
            <person name="William W."/>
        </authorList>
    </citation>
    <scope>NUCLEOTIDE SEQUENCE</scope>
</reference>
<dbReference type="Proteomes" id="UP000692954">
    <property type="component" value="Unassembled WGS sequence"/>
</dbReference>
<keyword evidence="2" id="KW-1185">Reference proteome</keyword>
<dbReference type="AlphaFoldDB" id="A0A8S1R6X6"/>
<evidence type="ECO:0000313" key="1">
    <source>
        <dbReference type="EMBL" id="CAD8123916.1"/>
    </source>
</evidence>
<proteinExistence type="predicted"/>
<name>A0A8S1R6X6_9CILI</name>
<comment type="caution">
    <text evidence="1">The sequence shown here is derived from an EMBL/GenBank/DDBJ whole genome shotgun (WGS) entry which is preliminary data.</text>
</comment>
<gene>
    <name evidence="1" type="ORF">PSON_ATCC_30995.1.T1480013</name>
</gene>
<organism evidence="1 2">
    <name type="scientific">Paramecium sonneborni</name>
    <dbReference type="NCBI Taxonomy" id="65129"/>
    <lineage>
        <taxon>Eukaryota</taxon>
        <taxon>Sar</taxon>
        <taxon>Alveolata</taxon>
        <taxon>Ciliophora</taxon>
        <taxon>Intramacronucleata</taxon>
        <taxon>Oligohymenophorea</taxon>
        <taxon>Peniculida</taxon>
        <taxon>Parameciidae</taxon>
        <taxon>Paramecium</taxon>
    </lineage>
</organism>
<protein>
    <submittedName>
        <fullName evidence="1">Uncharacterized protein</fullName>
    </submittedName>
</protein>
<evidence type="ECO:0000313" key="2">
    <source>
        <dbReference type="Proteomes" id="UP000692954"/>
    </source>
</evidence>
<sequence>MKQKIRMINNLKLIKAFIQNKQFRIKRAEIVQSKIMEVEYNEIQQKFWRSKRGLPKKTKLITSRNRQKANIELQIERSINQSLSLNINKKQEYQDNIKKQLQQNK</sequence>